<evidence type="ECO:0000256" key="2">
    <source>
        <dbReference type="ARBA" id="ARBA00006991"/>
    </source>
</evidence>
<dbReference type="GO" id="GO:0000978">
    <property type="term" value="F:RNA polymerase II cis-regulatory region sequence-specific DNA binding"/>
    <property type="evidence" value="ECO:0007669"/>
    <property type="project" value="TreeGrafter"/>
</dbReference>
<dbReference type="FunFam" id="3.30.160.60:FF:000200">
    <property type="entry name" value="zinc finger protein 510 isoform X2"/>
    <property type="match status" value="1"/>
</dbReference>
<evidence type="ECO:0000256" key="3">
    <source>
        <dbReference type="ARBA" id="ARBA00022723"/>
    </source>
</evidence>
<name>A0A8C0G9N0_CHEAB</name>
<evidence type="ECO:0000313" key="15">
    <source>
        <dbReference type="Ensembl" id="ENSCABP00000004068.1"/>
    </source>
</evidence>
<dbReference type="InterPro" id="IPR013087">
    <property type="entry name" value="Znf_C2H2_type"/>
</dbReference>
<feature type="domain" description="SCAN box" evidence="14">
    <location>
        <begin position="24"/>
        <end position="79"/>
    </location>
</feature>
<dbReference type="FunFam" id="3.30.160.60:FF:000023">
    <property type="entry name" value="zinc finger protein 37 homolog"/>
    <property type="match status" value="1"/>
</dbReference>
<dbReference type="Ensembl" id="ENSCABT00000004419.1">
    <property type="protein sequence ID" value="ENSCABP00000004068.1"/>
    <property type="gene ID" value="ENSCABG00000003076.1"/>
</dbReference>
<dbReference type="FunFam" id="3.30.160.60:FF:000478">
    <property type="entry name" value="Zinc finger protein 133"/>
    <property type="match status" value="1"/>
</dbReference>
<reference evidence="15" key="1">
    <citation type="submission" date="2025-08" db="UniProtKB">
        <authorList>
            <consortium name="Ensembl"/>
        </authorList>
    </citation>
    <scope>IDENTIFICATION</scope>
</reference>
<evidence type="ECO:0000256" key="7">
    <source>
        <dbReference type="ARBA" id="ARBA00023015"/>
    </source>
</evidence>
<keyword evidence="10" id="KW-0539">Nucleus</keyword>
<evidence type="ECO:0000256" key="9">
    <source>
        <dbReference type="ARBA" id="ARBA00023163"/>
    </source>
</evidence>
<dbReference type="FunFam" id="3.30.160.60:FF:000008">
    <property type="entry name" value="RB-associated KRAB zinc finger protein-like"/>
    <property type="match status" value="1"/>
</dbReference>
<dbReference type="PANTHER" id="PTHR23226:SF85">
    <property type="entry name" value="ZINC FINGER PROTEIN 397"/>
    <property type="match status" value="1"/>
</dbReference>
<keyword evidence="6" id="KW-0862">Zinc</keyword>
<dbReference type="SMART" id="SM00431">
    <property type="entry name" value="SCAN"/>
    <property type="match status" value="1"/>
</dbReference>
<evidence type="ECO:0000256" key="5">
    <source>
        <dbReference type="ARBA" id="ARBA00022771"/>
    </source>
</evidence>
<dbReference type="SUPFAM" id="SSF57667">
    <property type="entry name" value="beta-beta-alpha zinc fingers"/>
    <property type="match status" value="3"/>
</dbReference>
<proteinExistence type="inferred from homology"/>
<evidence type="ECO:0000259" key="14">
    <source>
        <dbReference type="PROSITE" id="PS50804"/>
    </source>
</evidence>
<dbReference type="PROSITE" id="PS00028">
    <property type="entry name" value="ZINC_FINGER_C2H2_1"/>
    <property type="match status" value="5"/>
</dbReference>
<evidence type="ECO:0000256" key="10">
    <source>
        <dbReference type="ARBA" id="ARBA00023242"/>
    </source>
</evidence>
<keyword evidence="9" id="KW-0804">Transcription</keyword>
<evidence type="ECO:0000256" key="11">
    <source>
        <dbReference type="PROSITE-ProRule" id="PRU00042"/>
    </source>
</evidence>
<feature type="domain" description="C2H2-type" evidence="13">
    <location>
        <begin position="228"/>
        <end position="255"/>
    </location>
</feature>
<dbReference type="GO" id="GO:0005634">
    <property type="term" value="C:nucleus"/>
    <property type="evidence" value="ECO:0007669"/>
    <property type="project" value="UniProtKB-SubCell"/>
</dbReference>
<dbReference type="AlphaFoldDB" id="A0A8C0G9N0"/>
<feature type="domain" description="C2H2-type" evidence="13">
    <location>
        <begin position="341"/>
        <end position="368"/>
    </location>
</feature>
<evidence type="ECO:0000256" key="1">
    <source>
        <dbReference type="ARBA" id="ARBA00004123"/>
    </source>
</evidence>
<keyword evidence="8" id="KW-0238">DNA-binding</keyword>
<keyword evidence="5 11" id="KW-0863">Zinc-finger</keyword>
<feature type="domain" description="C2H2-type" evidence="13">
    <location>
        <begin position="256"/>
        <end position="283"/>
    </location>
</feature>
<keyword evidence="7" id="KW-0805">Transcription regulation</keyword>
<feature type="domain" description="C2H2-type" evidence="13">
    <location>
        <begin position="200"/>
        <end position="227"/>
    </location>
</feature>
<dbReference type="PANTHER" id="PTHR23226">
    <property type="entry name" value="ZINC FINGER AND SCAN DOMAIN-CONTAINING"/>
    <property type="match status" value="1"/>
</dbReference>
<reference evidence="15" key="2">
    <citation type="submission" date="2025-09" db="UniProtKB">
        <authorList>
            <consortium name="Ensembl"/>
        </authorList>
    </citation>
    <scope>IDENTIFICATION</scope>
</reference>
<comment type="subcellular location">
    <subcellularLocation>
        <location evidence="1">Nucleus</location>
    </subcellularLocation>
</comment>
<feature type="region of interest" description="Disordered" evidence="12">
    <location>
        <begin position="99"/>
        <end position="137"/>
    </location>
</feature>
<dbReference type="Gene3D" id="3.30.160.60">
    <property type="entry name" value="Classic Zinc Finger"/>
    <property type="match status" value="6"/>
</dbReference>
<feature type="domain" description="C2H2-type" evidence="13">
    <location>
        <begin position="284"/>
        <end position="312"/>
    </location>
</feature>
<evidence type="ECO:0000256" key="8">
    <source>
        <dbReference type="ARBA" id="ARBA00023125"/>
    </source>
</evidence>
<dbReference type="InterPro" id="IPR038269">
    <property type="entry name" value="SCAN_sf"/>
</dbReference>
<keyword evidence="16" id="KW-1185">Reference proteome</keyword>
<dbReference type="Gene3D" id="1.10.4020.10">
    <property type="entry name" value="DNA breaking-rejoining enzymes"/>
    <property type="match status" value="1"/>
</dbReference>
<dbReference type="FunFam" id="3.30.160.60:FF:002343">
    <property type="entry name" value="Zinc finger protein 33A"/>
    <property type="match status" value="1"/>
</dbReference>
<feature type="domain" description="C2H2-type" evidence="13">
    <location>
        <begin position="313"/>
        <end position="340"/>
    </location>
</feature>
<dbReference type="Pfam" id="PF00096">
    <property type="entry name" value="zf-C2H2"/>
    <property type="match status" value="5"/>
</dbReference>
<sequence length="373" mass="42870">MWRRTSWLLKEQPCGRPGPEISAQRFREWQYTEDKTPQSQLFDLIHLTQKWLRPEALSSEKMMEVLILDWYMRGLAPGLWSVSLVERQLAASELFQTLGRETRQSRKPNPNPRPQTVENYRRTIGMGPPKGTSNSKRTITGFCQKPHGTLSGRSKGNVSGSCALPEKAKACETQEWLEENFSSLSNLITSERINLKQTHYRCHECRNSFSRSSDLITHQTIHTGEMPYICSECGKSFNRSSNLITHWRIHTGEMLYTCSECGKSFSRQSNLITHQKIHTDETLYTCSECGKNFSCRCSHLITHQRIHTGEKPYTCSKCGKNFNQRSHLITHQRIHTGEKPSTCCVCGKSFNDSSGLIRHQKIHIRENCNKSLD</sequence>
<dbReference type="Pfam" id="PF02023">
    <property type="entry name" value="SCAN"/>
    <property type="match status" value="1"/>
</dbReference>
<dbReference type="GO" id="GO:0008270">
    <property type="term" value="F:zinc ion binding"/>
    <property type="evidence" value="ECO:0007669"/>
    <property type="project" value="UniProtKB-KW"/>
</dbReference>
<accession>A0A8C0G9N0</accession>
<dbReference type="InterPro" id="IPR003309">
    <property type="entry name" value="SCAN_dom"/>
</dbReference>
<evidence type="ECO:0000256" key="6">
    <source>
        <dbReference type="ARBA" id="ARBA00022833"/>
    </source>
</evidence>
<evidence type="ECO:0000313" key="16">
    <source>
        <dbReference type="Proteomes" id="UP000694404"/>
    </source>
</evidence>
<dbReference type="GeneTree" id="ENSGT01150000286944"/>
<dbReference type="InterPro" id="IPR036236">
    <property type="entry name" value="Znf_C2H2_sf"/>
</dbReference>
<dbReference type="SMART" id="SM00355">
    <property type="entry name" value="ZnF_C2H2"/>
    <property type="match status" value="6"/>
</dbReference>
<keyword evidence="3" id="KW-0479">Metal-binding</keyword>
<dbReference type="GO" id="GO:0000981">
    <property type="term" value="F:DNA-binding transcription factor activity, RNA polymerase II-specific"/>
    <property type="evidence" value="ECO:0007669"/>
    <property type="project" value="TreeGrafter"/>
</dbReference>
<evidence type="ECO:0000259" key="13">
    <source>
        <dbReference type="PROSITE" id="PS50157"/>
    </source>
</evidence>
<keyword evidence="4" id="KW-0677">Repeat</keyword>
<dbReference type="Proteomes" id="UP000694404">
    <property type="component" value="Unplaced"/>
</dbReference>
<comment type="similarity">
    <text evidence="2">Belongs to the krueppel C2H2-type zinc-finger protein family.</text>
</comment>
<evidence type="ECO:0000256" key="4">
    <source>
        <dbReference type="ARBA" id="ARBA00022737"/>
    </source>
</evidence>
<dbReference type="PROSITE" id="PS50157">
    <property type="entry name" value="ZINC_FINGER_C2H2_2"/>
    <property type="match status" value="6"/>
</dbReference>
<dbReference type="PROSITE" id="PS50804">
    <property type="entry name" value="SCAN_BOX"/>
    <property type="match status" value="1"/>
</dbReference>
<organism evidence="15 16">
    <name type="scientific">Chelonoidis abingdonii</name>
    <name type="common">Abingdon island giant tortoise</name>
    <name type="synonym">Testudo abingdonii</name>
    <dbReference type="NCBI Taxonomy" id="106734"/>
    <lineage>
        <taxon>Eukaryota</taxon>
        <taxon>Metazoa</taxon>
        <taxon>Chordata</taxon>
        <taxon>Craniata</taxon>
        <taxon>Vertebrata</taxon>
        <taxon>Euteleostomi</taxon>
        <taxon>Archelosauria</taxon>
        <taxon>Testudinata</taxon>
        <taxon>Testudines</taxon>
        <taxon>Cryptodira</taxon>
        <taxon>Durocryptodira</taxon>
        <taxon>Testudinoidea</taxon>
        <taxon>Testudinidae</taxon>
        <taxon>Chelonoidis</taxon>
    </lineage>
</organism>
<dbReference type="SUPFAM" id="SSF47353">
    <property type="entry name" value="Retrovirus capsid dimerization domain-like"/>
    <property type="match status" value="1"/>
</dbReference>
<dbReference type="FunFam" id="3.30.160.60:FF:000062">
    <property type="entry name" value="RB-associated KRAB zinc finger protein-like"/>
    <property type="match status" value="1"/>
</dbReference>
<protein>
    <submittedName>
        <fullName evidence="15">Uncharacterized protein</fullName>
    </submittedName>
</protein>
<evidence type="ECO:0000256" key="12">
    <source>
        <dbReference type="SAM" id="MobiDB-lite"/>
    </source>
</evidence>